<keyword evidence="1" id="KW-0677">Repeat</keyword>
<sequence length="462" mass="52309">DTGPPVFWLNGSGGTGKSTIAVTVAKNFKKRGILGASFFCSRDDATCNNHKLIFPTIAYQLAYFHSGFRRRLVEVMKEQPDIIHSDVAYQLQGLIVEPLATMQDLAECCVIVIDALDECNDDGNVSGILVALSRHVEMLWPLKLFLTSRPEHSINVAFNRSALLAATRRHVLHESEVETDIKTYLISHMELLRNEYCIDQSWPSSAEVDSLSKLSSGLFLFAATSIKFLQDRNEDDPEKQLARIINNVALLKDDHSDPRHHLDQLYLQVLMNAHAKPSLERAERLKLLLGIIVLLQDHLSLHGIQQLLKGQPGNRVDVKAMRQNLMRLHSIIHVPKDDNDIIRTLHPSFFDFITSPDRCSISQLLVDTSKHHTFLLTACLRTMQCLKRNVCELPDPSALNTEVSDLSSRIVVLIPQELQYACRHWGTHLRHAAISKDVWILLRRFCSEHILFWVEACSLLGD</sequence>
<dbReference type="Proteomes" id="UP000076532">
    <property type="component" value="Unassembled WGS sequence"/>
</dbReference>
<gene>
    <name evidence="3" type="ORF">FIBSPDRAFT_654562</name>
</gene>
<evidence type="ECO:0000313" key="4">
    <source>
        <dbReference type="Proteomes" id="UP000076532"/>
    </source>
</evidence>
<dbReference type="Gene3D" id="3.40.50.300">
    <property type="entry name" value="P-loop containing nucleotide triphosphate hydrolases"/>
    <property type="match status" value="1"/>
</dbReference>
<dbReference type="Pfam" id="PF24883">
    <property type="entry name" value="NPHP3_N"/>
    <property type="match status" value="1"/>
</dbReference>
<dbReference type="InterPro" id="IPR027417">
    <property type="entry name" value="P-loop_NTPase"/>
</dbReference>
<organism evidence="3 4">
    <name type="scientific">Athelia psychrophila</name>
    <dbReference type="NCBI Taxonomy" id="1759441"/>
    <lineage>
        <taxon>Eukaryota</taxon>
        <taxon>Fungi</taxon>
        <taxon>Dikarya</taxon>
        <taxon>Basidiomycota</taxon>
        <taxon>Agaricomycotina</taxon>
        <taxon>Agaricomycetes</taxon>
        <taxon>Agaricomycetidae</taxon>
        <taxon>Atheliales</taxon>
        <taxon>Atheliaceae</taxon>
        <taxon>Athelia</taxon>
    </lineage>
</organism>
<feature type="domain" description="Nephrocystin 3-like N-terminal" evidence="2">
    <location>
        <begin position="4"/>
        <end position="149"/>
    </location>
</feature>
<dbReference type="OrthoDB" id="3027122at2759"/>
<evidence type="ECO:0000313" key="3">
    <source>
        <dbReference type="EMBL" id="KZP23422.1"/>
    </source>
</evidence>
<feature type="non-terminal residue" evidence="3">
    <location>
        <position position="1"/>
    </location>
</feature>
<proteinExistence type="predicted"/>
<name>A0A166LXH6_9AGAM</name>
<dbReference type="PANTHER" id="PTHR10039:SF17">
    <property type="entry name" value="FUNGAL STAND N-TERMINAL GOODBYE DOMAIN-CONTAINING PROTEIN-RELATED"/>
    <property type="match status" value="1"/>
</dbReference>
<dbReference type="EMBL" id="KV417532">
    <property type="protein sequence ID" value="KZP23422.1"/>
    <property type="molecule type" value="Genomic_DNA"/>
</dbReference>
<protein>
    <recommendedName>
        <fullName evidence="2">Nephrocystin 3-like N-terminal domain-containing protein</fullName>
    </recommendedName>
</protein>
<reference evidence="3 4" key="1">
    <citation type="journal article" date="2016" name="Mol. Biol. Evol.">
        <title>Comparative Genomics of Early-Diverging Mushroom-Forming Fungi Provides Insights into the Origins of Lignocellulose Decay Capabilities.</title>
        <authorList>
            <person name="Nagy L.G."/>
            <person name="Riley R."/>
            <person name="Tritt A."/>
            <person name="Adam C."/>
            <person name="Daum C."/>
            <person name="Floudas D."/>
            <person name="Sun H."/>
            <person name="Yadav J.S."/>
            <person name="Pangilinan J."/>
            <person name="Larsson K.H."/>
            <person name="Matsuura K."/>
            <person name="Barry K."/>
            <person name="Labutti K."/>
            <person name="Kuo R."/>
            <person name="Ohm R.A."/>
            <person name="Bhattacharya S.S."/>
            <person name="Shirouzu T."/>
            <person name="Yoshinaga Y."/>
            <person name="Martin F.M."/>
            <person name="Grigoriev I.V."/>
            <person name="Hibbett D.S."/>
        </authorList>
    </citation>
    <scope>NUCLEOTIDE SEQUENCE [LARGE SCALE GENOMIC DNA]</scope>
    <source>
        <strain evidence="3 4">CBS 109695</strain>
    </source>
</reference>
<evidence type="ECO:0000256" key="1">
    <source>
        <dbReference type="ARBA" id="ARBA00022737"/>
    </source>
</evidence>
<dbReference type="STRING" id="436010.A0A166LXH6"/>
<accession>A0A166LXH6</accession>
<dbReference type="PANTHER" id="PTHR10039">
    <property type="entry name" value="AMELOGENIN"/>
    <property type="match status" value="1"/>
</dbReference>
<feature type="non-terminal residue" evidence="3">
    <location>
        <position position="462"/>
    </location>
</feature>
<keyword evidence="4" id="KW-1185">Reference proteome</keyword>
<dbReference type="SUPFAM" id="SSF52540">
    <property type="entry name" value="P-loop containing nucleoside triphosphate hydrolases"/>
    <property type="match status" value="1"/>
</dbReference>
<dbReference type="AlphaFoldDB" id="A0A166LXH6"/>
<evidence type="ECO:0000259" key="2">
    <source>
        <dbReference type="Pfam" id="PF24883"/>
    </source>
</evidence>
<dbReference type="InterPro" id="IPR056884">
    <property type="entry name" value="NPHP3-like_N"/>
</dbReference>